<comment type="similarity">
    <text evidence="2">Belongs to the ABC-2 integral membrane protein family.</text>
</comment>
<evidence type="ECO:0000256" key="3">
    <source>
        <dbReference type="ARBA" id="ARBA00022475"/>
    </source>
</evidence>
<evidence type="ECO:0000256" key="7">
    <source>
        <dbReference type="SAM" id="MobiDB-lite"/>
    </source>
</evidence>
<evidence type="ECO:0000256" key="6">
    <source>
        <dbReference type="ARBA" id="ARBA00023136"/>
    </source>
</evidence>
<dbReference type="PANTHER" id="PTHR43077:SF8">
    <property type="entry name" value="DOXORUBICIN RESISTANCE ABC TRANSPORTER PERMEASE PROTEIN DRRB"/>
    <property type="match status" value="1"/>
</dbReference>
<evidence type="ECO:0000256" key="1">
    <source>
        <dbReference type="ARBA" id="ARBA00004651"/>
    </source>
</evidence>
<evidence type="ECO:0000256" key="4">
    <source>
        <dbReference type="ARBA" id="ARBA00022692"/>
    </source>
</evidence>
<protein>
    <submittedName>
        <fullName evidence="9">YhgE/Pip domain-containing protein</fullName>
    </submittedName>
</protein>
<evidence type="ECO:0000256" key="8">
    <source>
        <dbReference type="SAM" id="Phobius"/>
    </source>
</evidence>
<reference evidence="9 10" key="1">
    <citation type="submission" date="2024-10" db="EMBL/GenBank/DDBJ databases">
        <title>The Natural Products Discovery Center: Release of the First 8490 Sequenced Strains for Exploring Actinobacteria Biosynthetic Diversity.</title>
        <authorList>
            <person name="Kalkreuter E."/>
            <person name="Kautsar S.A."/>
            <person name="Yang D."/>
            <person name="Bader C.D."/>
            <person name="Teijaro C.N."/>
            <person name="Fluegel L."/>
            <person name="Davis C.M."/>
            <person name="Simpson J.R."/>
            <person name="Lauterbach L."/>
            <person name="Steele A.D."/>
            <person name="Gui C."/>
            <person name="Meng S."/>
            <person name="Li G."/>
            <person name="Viehrig K."/>
            <person name="Ye F."/>
            <person name="Su P."/>
            <person name="Kiefer A.F."/>
            <person name="Nichols A."/>
            <person name="Cepeda A.J."/>
            <person name="Yan W."/>
            <person name="Fan B."/>
            <person name="Jiang Y."/>
            <person name="Adhikari A."/>
            <person name="Zheng C.-J."/>
            <person name="Schuster L."/>
            <person name="Cowan T.M."/>
            <person name="Smanski M.J."/>
            <person name="Chevrette M.G."/>
            <person name="De Carvalho L.P.S."/>
            <person name="Shen B."/>
        </authorList>
    </citation>
    <scope>NUCLEOTIDE SEQUENCE [LARGE SCALE GENOMIC DNA]</scope>
    <source>
        <strain evidence="9 10">NPDC004550</strain>
    </source>
</reference>
<evidence type="ECO:0000256" key="2">
    <source>
        <dbReference type="ARBA" id="ARBA00007783"/>
    </source>
</evidence>
<keyword evidence="4 8" id="KW-0812">Transmembrane</keyword>
<keyword evidence="10" id="KW-1185">Reference proteome</keyword>
<dbReference type="EMBL" id="JBIALX010000010">
    <property type="protein sequence ID" value="MFF0456441.1"/>
    <property type="molecule type" value="Genomic_DNA"/>
</dbReference>
<accession>A0ABW6NPU1</accession>
<proteinExistence type="inferred from homology"/>
<feature type="transmembrane region" description="Helical" evidence="8">
    <location>
        <begin position="25"/>
        <end position="44"/>
    </location>
</feature>
<dbReference type="PANTHER" id="PTHR43077">
    <property type="entry name" value="TRANSPORT PERMEASE YVFS-RELATED"/>
    <property type="match status" value="1"/>
</dbReference>
<keyword evidence="5 8" id="KW-1133">Transmembrane helix</keyword>
<dbReference type="Proteomes" id="UP001601521">
    <property type="component" value="Unassembled WGS sequence"/>
</dbReference>
<gene>
    <name evidence="9" type="ORF">ACFYTH_24015</name>
</gene>
<feature type="region of interest" description="Disordered" evidence="7">
    <location>
        <begin position="168"/>
        <end position="191"/>
    </location>
</feature>
<dbReference type="InterPro" id="IPR051328">
    <property type="entry name" value="T7SS_ABC-Transporter"/>
</dbReference>
<comment type="caution">
    <text evidence="9">The sequence shown here is derived from an EMBL/GenBank/DDBJ whole genome shotgun (WGS) entry which is preliminary data.</text>
</comment>
<evidence type="ECO:0000313" key="10">
    <source>
        <dbReference type="Proteomes" id="UP001601521"/>
    </source>
</evidence>
<sequence>MISSNSAAPGRPMSALGVLRNPRSWLIPGVVLTSAIFAITLVFAGSVANPSADLHEAPIGLVNLDTGRDGLGAAVSVGIEQQPQQPADSVRWHRYDSVDAVRADLADNKLFAAIVLPPDYSAGLESLPTSSPHRPRITVLTNPGAGTMAAELGARIAESAARAGSVAAAAHTAPRASTSIPAARPDHPGRW</sequence>
<comment type="subcellular location">
    <subcellularLocation>
        <location evidence="1">Cell membrane</location>
        <topology evidence="1">Multi-pass membrane protein</topology>
    </subcellularLocation>
</comment>
<name>A0ABW6NPU1_9NOCA</name>
<evidence type="ECO:0000313" key="9">
    <source>
        <dbReference type="EMBL" id="MFF0456441.1"/>
    </source>
</evidence>
<dbReference type="RefSeq" id="WP_387253328.1">
    <property type="nucleotide sequence ID" value="NZ_JBIALX010000010.1"/>
</dbReference>
<evidence type="ECO:0000256" key="5">
    <source>
        <dbReference type="ARBA" id="ARBA00022989"/>
    </source>
</evidence>
<keyword evidence="6 8" id="KW-0472">Membrane</keyword>
<keyword evidence="3" id="KW-1003">Cell membrane</keyword>
<organism evidence="9 10">
    <name type="scientific">Nocardia africana</name>
    <dbReference type="NCBI Taxonomy" id="134964"/>
    <lineage>
        <taxon>Bacteria</taxon>
        <taxon>Bacillati</taxon>
        <taxon>Actinomycetota</taxon>
        <taxon>Actinomycetes</taxon>
        <taxon>Mycobacteriales</taxon>
        <taxon>Nocardiaceae</taxon>
        <taxon>Nocardia</taxon>
    </lineage>
</organism>